<feature type="transmembrane region" description="Helical" evidence="2">
    <location>
        <begin position="366"/>
        <end position="385"/>
    </location>
</feature>
<keyword evidence="2" id="KW-0472">Membrane</keyword>
<comment type="caution">
    <text evidence="3">The sequence shown here is derived from an EMBL/GenBank/DDBJ whole genome shotgun (WGS) entry which is preliminary data.</text>
</comment>
<name>A0ABD3B8H7_9LAMI</name>
<gene>
    <name evidence="3" type="ORF">CASFOL_042707</name>
</gene>
<keyword evidence="2" id="KW-1133">Transmembrane helix</keyword>
<dbReference type="AlphaFoldDB" id="A0ABD3B8H7"/>
<reference evidence="4" key="1">
    <citation type="journal article" date="2024" name="IScience">
        <title>Strigolactones Initiate the Formation of Haustorium-like Structures in Castilleja.</title>
        <authorList>
            <person name="Buerger M."/>
            <person name="Peterson D."/>
            <person name="Chory J."/>
        </authorList>
    </citation>
    <scope>NUCLEOTIDE SEQUENCE [LARGE SCALE GENOMIC DNA]</scope>
</reference>
<protein>
    <submittedName>
        <fullName evidence="3">Uncharacterized protein</fullName>
    </submittedName>
</protein>
<evidence type="ECO:0000313" key="3">
    <source>
        <dbReference type="EMBL" id="KAL3613444.1"/>
    </source>
</evidence>
<keyword evidence="2" id="KW-0812">Transmembrane</keyword>
<evidence type="ECO:0000313" key="4">
    <source>
        <dbReference type="Proteomes" id="UP001632038"/>
    </source>
</evidence>
<sequence>MVAHHRFKSPVATDAVNSTKHIPPGPSIDGSKSTAATGKRKNKKKKPALDSDTASSASSNNFSCATSSSQKGIKISRNPKRIRVGSLSTTTVRKIIGPSDVDALGLPLGMSIAAVVAQVLEGKNAAGESMSEDYLSEICSLAVRESLGNIFGDKFDNFVTNFEKSFRSTLMTLRLISGSSQNVDQHVQRTGIFRRCPCSVPNIISSSCDEVRNPSCLSGPTENDSNPSPDRTQDFASPSNQSQTSPQMEAITMTNHSRNQVLALCDKRDEHQLVHLSNSTSDQLSLIQRSVNEQTRSNNLKEIEIGLTMRRLQVEQEKLELNSTSNLLKRFKLSMGITKASFKANKFKTQLQESREVELLTKCMDFLVAGLVVMLFSLGYGMYVYSHRRIIEATDACSPYSRIQVLVDAEIDGDIQHRPAVAKMSIPSYNPYAIRHYNDRSNHSYTYPTIFGF</sequence>
<dbReference type="EMBL" id="JAVIJP010000129">
    <property type="protein sequence ID" value="KAL3613444.1"/>
    <property type="molecule type" value="Genomic_DNA"/>
</dbReference>
<accession>A0ABD3B8H7</accession>
<dbReference type="PANTHER" id="PTHR35322">
    <property type="entry name" value="PROTEIN CPR-5"/>
    <property type="match status" value="1"/>
</dbReference>
<evidence type="ECO:0000256" key="1">
    <source>
        <dbReference type="SAM" id="MobiDB-lite"/>
    </source>
</evidence>
<feature type="region of interest" description="Disordered" evidence="1">
    <location>
        <begin position="1"/>
        <end position="77"/>
    </location>
</feature>
<dbReference type="InterPro" id="IPR044708">
    <property type="entry name" value="CPR5"/>
</dbReference>
<feature type="region of interest" description="Disordered" evidence="1">
    <location>
        <begin position="210"/>
        <end position="246"/>
    </location>
</feature>
<dbReference type="PANTHER" id="PTHR35322:SF2">
    <property type="entry name" value="PROTEIN CPR-5"/>
    <property type="match status" value="1"/>
</dbReference>
<feature type="compositionally biased region" description="Polar residues" evidence="1">
    <location>
        <begin position="215"/>
        <end position="246"/>
    </location>
</feature>
<proteinExistence type="predicted"/>
<feature type="compositionally biased region" description="Low complexity" evidence="1">
    <location>
        <begin position="50"/>
        <end position="69"/>
    </location>
</feature>
<evidence type="ECO:0000256" key="2">
    <source>
        <dbReference type="SAM" id="Phobius"/>
    </source>
</evidence>
<keyword evidence="4" id="KW-1185">Reference proteome</keyword>
<dbReference type="Proteomes" id="UP001632038">
    <property type="component" value="Unassembled WGS sequence"/>
</dbReference>
<organism evidence="3 4">
    <name type="scientific">Castilleja foliolosa</name>
    <dbReference type="NCBI Taxonomy" id="1961234"/>
    <lineage>
        <taxon>Eukaryota</taxon>
        <taxon>Viridiplantae</taxon>
        <taxon>Streptophyta</taxon>
        <taxon>Embryophyta</taxon>
        <taxon>Tracheophyta</taxon>
        <taxon>Spermatophyta</taxon>
        <taxon>Magnoliopsida</taxon>
        <taxon>eudicotyledons</taxon>
        <taxon>Gunneridae</taxon>
        <taxon>Pentapetalae</taxon>
        <taxon>asterids</taxon>
        <taxon>lamiids</taxon>
        <taxon>Lamiales</taxon>
        <taxon>Orobanchaceae</taxon>
        <taxon>Pedicularideae</taxon>
        <taxon>Castillejinae</taxon>
        <taxon>Castilleja</taxon>
    </lineage>
</organism>